<dbReference type="AlphaFoldDB" id="A0A560HVK9"/>
<comment type="caution">
    <text evidence="1">The sequence shown here is derived from an EMBL/GenBank/DDBJ whole genome shotgun (WGS) entry which is preliminary data.</text>
</comment>
<evidence type="ECO:0000313" key="2">
    <source>
        <dbReference type="Proteomes" id="UP000318050"/>
    </source>
</evidence>
<protein>
    <submittedName>
        <fullName evidence="1">Uncharacterized protein</fullName>
    </submittedName>
</protein>
<proteinExistence type="predicted"/>
<organism evidence="1 2">
    <name type="scientific">Nitrospirillum amazonense</name>
    <dbReference type="NCBI Taxonomy" id="28077"/>
    <lineage>
        <taxon>Bacteria</taxon>
        <taxon>Pseudomonadati</taxon>
        <taxon>Pseudomonadota</taxon>
        <taxon>Alphaproteobacteria</taxon>
        <taxon>Rhodospirillales</taxon>
        <taxon>Azospirillaceae</taxon>
        <taxon>Nitrospirillum</taxon>
    </lineage>
</organism>
<dbReference type="EMBL" id="VITT01000026">
    <property type="protein sequence ID" value="TWB49559.1"/>
    <property type="molecule type" value="Genomic_DNA"/>
</dbReference>
<accession>A0A560HVK9</accession>
<name>A0A560HVK9_9PROT</name>
<gene>
    <name evidence="1" type="ORF">FBZ92_12699</name>
</gene>
<evidence type="ECO:0000313" key="1">
    <source>
        <dbReference type="EMBL" id="TWB49559.1"/>
    </source>
</evidence>
<sequence>MTKRGGNKRKRSVPEMDPRWRERIPDDYSAVQYFPDISAKYLSLTLQEGVVSTVLKAEIPPGVKLRSAVIWGNKRVDLYDSWDRKIIPSSYWIETTRKRNSNSEKLKFINIVPGSEDYVTVSFDHIFDAFDSVVAIDTNTYINKKINGEELSVLGISTASKLKISFPQAVNIRAGYAVEFRDLQDPKEKYGWIVALRALYDQRIVEYGKKIAVIVDAYANEIMDINNGKEIIEGVVLPKGVKLIYASSDTSQFFALNKCIKMADSFANSIGNKIIKTTELHKIASNAINYPFKAIRFWEILEDGSRLTAVSCAPADYNPIASGGAVNGDK</sequence>
<reference evidence="1 2" key="1">
    <citation type="submission" date="2019-06" db="EMBL/GenBank/DDBJ databases">
        <title>Genomic Encyclopedia of Type Strains, Phase IV (KMG-V): Genome sequencing to study the core and pangenomes of soil and plant-associated prokaryotes.</title>
        <authorList>
            <person name="Whitman W."/>
        </authorList>
    </citation>
    <scope>NUCLEOTIDE SEQUENCE [LARGE SCALE GENOMIC DNA]</scope>
    <source>
        <strain evidence="1 2">BR 11140</strain>
    </source>
</reference>
<dbReference type="Proteomes" id="UP000318050">
    <property type="component" value="Unassembled WGS sequence"/>
</dbReference>